<dbReference type="Gene3D" id="3.90.1720.10">
    <property type="entry name" value="endopeptidase domain like (from Nostoc punctiforme)"/>
    <property type="match status" value="1"/>
</dbReference>
<name>A0A2S2E050_9ALTE</name>
<evidence type="ECO:0000313" key="2">
    <source>
        <dbReference type="Proteomes" id="UP000245728"/>
    </source>
</evidence>
<evidence type="ECO:0008006" key="3">
    <source>
        <dbReference type="Google" id="ProtNLM"/>
    </source>
</evidence>
<dbReference type="EMBL" id="CP029347">
    <property type="protein sequence ID" value="AWL11021.1"/>
    <property type="molecule type" value="Genomic_DNA"/>
</dbReference>
<reference evidence="1 2" key="1">
    <citation type="submission" date="2018-05" db="EMBL/GenBank/DDBJ databases">
        <title>Salinimonas sp. HMF8227 Genome sequencing and assembly.</title>
        <authorList>
            <person name="Kang H."/>
            <person name="Kang J."/>
            <person name="Cha I."/>
            <person name="Kim H."/>
            <person name="Joh K."/>
        </authorList>
    </citation>
    <scope>NUCLEOTIDE SEQUENCE [LARGE SCALE GENOMIC DNA]</scope>
    <source>
        <strain evidence="1 2">HMF8227</strain>
    </source>
</reference>
<sequence>MSVPVKPFPHQPEVDYLTECRPQLRTGDILMCSGSGLFSSMIQRGSDSVWSHVGLIVKLEEYNRVMLLESVEPAGVRAVRLSKYLDNYDNRGNPYPGGLIVARHRQFEHLVDETGRQQLVQFALDQFGYPYDKDQIARISARILARAINFSDEEYDRIKPDKEYLCSEYVDRCWRSVGVEVPLHAGGFILPSDFARDDNIELLAVLQAKHE</sequence>
<dbReference type="KEGG" id="salh:HMF8227_00525"/>
<dbReference type="InterPro" id="IPR024453">
    <property type="entry name" value="Peptidase_C92"/>
</dbReference>
<protein>
    <recommendedName>
        <fullName evidence="3">Permuted papain-like amidase enzyme, YaeF/YiiX, C92 family</fullName>
    </recommendedName>
</protein>
<dbReference type="RefSeq" id="WP_109338694.1">
    <property type="nucleotide sequence ID" value="NZ_CP029347.1"/>
</dbReference>
<organism evidence="1 2">
    <name type="scientific">Saliniradius amylolyticus</name>
    <dbReference type="NCBI Taxonomy" id="2183582"/>
    <lineage>
        <taxon>Bacteria</taxon>
        <taxon>Pseudomonadati</taxon>
        <taxon>Pseudomonadota</taxon>
        <taxon>Gammaproteobacteria</taxon>
        <taxon>Alteromonadales</taxon>
        <taxon>Alteromonadaceae</taxon>
        <taxon>Saliniradius</taxon>
    </lineage>
</organism>
<accession>A0A2S2E050</accession>
<keyword evidence="2" id="KW-1185">Reference proteome</keyword>
<dbReference type="Proteomes" id="UP000245728">
    <property type="component" value="Chromosome"/>
</dbReference>
<proteinExistence type="predicted"/>
<dbReference type="OrthoDB" id="2843884at2"/>
<evidence type="ECO:0000313" key="1">
    <source>
        <dbReference type="EMBL" id="AWL11021.1"/>
    </source>
</evidence>
<gene>
    <name evidence="1" type="ORF">HMF8227_00525</name>
</gene>
<dbReference type="InterPro" id="IPR038765">
    <property type="entry name" value="Papain-like_cys_pep_sf"/>
</dbReference>
<dbReference type="Pfam" id="PF05708">
    <property type="entry name" value="Peptidase_C92"/>
    <property type="match status" value="1"/>
</dbReference>
<dbReference type="SUPFAM" id="SSF54001">
    <property type="entry name" value="Cysteine proteinases"/>
    <property type="match status" value="1"/>
</dbReference>
<dbReference type="AlphaFoldDB" id="A0A2S2E050"/>